<reference evidence="2 3" key="1">
    <citation type="submission" date="2020-08" db="EMBL/GenBank/DDBJ databases">
        <title>Genomic Encyclopedia of Type Strains, Phase IV (KMG-IV): sequencing the most valuable type-strain genomes for metagenomic binning, comparative biology and taxonomic classification.</title>
        <authorList>
            <person name="Goeker M."/>
        </authorList>
    </citation>
    <scope>NUCLEOTIDE SEQUENCE [LARGE SCALE GENOMIC DNA]</scope>
    <source>
        <strain evidence="2 3">DSM 29854</strain>
    </source>
</reference>
<feature type="chain" id="PRO_5032377116" description="Carboxypeptidase-like regulatory domain-containing protein" evidence="1">
    <location>
        <begin position="19"/>
        <end position="274"/>
    </location>
</feature>
<protein>
    <recommendedName>
        <fullName evidence="4">Carboxypeptidase-like regulatory domain-containing protein</fullName>
    </recommendedName>
</protein>
<evidence type="ECO:0000313" key="2">
    <source>
        <dbReference type="EMBL" id="MBA9075536.1"/>
    </source>
</evidence>
<dbReference type="SUPFAM" id="SSF49464">
    <property type="entry name" value="Carboxypeptidase regulatory domain-like"/>
    <property type="match status" value="1"/>
</dbReference>
<sequence length="274" mass="30097">MRYLALLPFFLLALAAQAQRVHGRIIDQQAQPLEYVNIGVVGKNVGTVSTAQGTFALTLPPDLDGEILQFSAIGYAPVQFKVAEFKQRFSGQTALVQLQEQAVALKEVVVRPKKFVTKVVGNTVDSKTVSAGFTSNDLGSEVGTLLKIRKPSFLESVRFNLAGNKYDTLFLRVNVYKVVKNVPTENVLREPIYLNVAKGDIKDGLTLDLSRYNIYLESDALLSLELVRDLGTGGLWFSGGFINSDSYYRKASQGSWQKVPLLGLGFSAVISQEK</sequence>
<organism evidence="2 3">
    <name type="scientific">Rufibacter quisquiliarum</name>
    <dbReference type="NCBI Taxonomy" id="1549639"/>
    <lineage>
        <taxon>Bacteria</taxon>
        <taxon>Pseudomonadati</taxon>
        <taxon>Bacteroidota</taxon>
        <taxon>Cytophagia</taxon>
        <taxon>Cytophagales</taxon>
        <taxon>Hymenobacteraceae</taxon>
        <taxon>Rufibacter</taxon>
    </lineage>
</organism>
<feature type="signal peptide" evidence="1">
    <location>
        <begin position="1"/>
        <end position="18"/>
    </location>
</feature>
<evidence type="ECO:0008006" key="4">
    <source>
        <dbReference type="Google" id="ProtNLM"/>
    </source>
</evidence>
<evidence type="ECO:0000256" key="1">
    <source>
        <dbReference type="SAM" id="SignalP"/>
    </source>
</evidence>
<dbReference type="InterPro" id="IPR008969">
    <property type="entry name" value="CarboxyPept-like_regulatory"/>
</dbReference>
<dbReference type="AlphaFoldDB" id="A0A839GKI3"/>
<keyword evidence="3" id="KW-1185">Reference proteome</keyword>
<dbReference type="EMBL" id="JACJIQ010000001">
    <property type="protein sequence ID" value="MBA9075536.1"/>
    <property type="molecule type" value="Genomic_DNA"/>
</dbReference>
<proteinExistence type="predicted"/>
<accession>A0A839GKI3</accession>
<keyword evidence="1" id="KW-0732">Signal</keyword>
<dbReference type="Pfam" id="PF13715">
    <property type="entry name" value="CarbopepD_reg_2"/>
    <property type="match status" value="1"/>
</dbReference>
<comment type="caution">
    <text evidence="2">The sequence shown here is derived from an EMBL/GenBank/DDBJ whole genome shotgun (WGS) entry which is preliminary data.</text>
</comment>
<dbReference type="RefSeq" id="WP_182511256.1">
    <property type="nucleotide sequence ID" value="NZ_JACJIQ010000001.1"/>
</dbReference>
<evidence type="ECO:0000313" key="3">
    <source>
        <dbReference type="Proteomes" id="UP000563094"/>
    </source>
</evidence>
<name>A0A839GKI3_9BACT</name>
<dbReference type="Proteomes" id="UP000563094">
    <property type="component" value="Unassembled WGS sequence"/>
</dbReference>
<gene>
    <name evidence="2" type="ORF">FHS90_000233</name>
</gene>
<dbReference type="Gene3D" id="2.60.40.1120">
    <property type="entry name" value="Carboxypeptidase-like, regulatory domain"/>
    <property type="match status" value="1"/>
</dbReference>